<evidence type="ECO:0000313" key="1">
    <source>
        <dbReference type="EMBL" id="JAN30813.1"/>
    </source>
</evidence>
<reference evidence="1" key="1">
    <citation type="submission" date="2015-10" db="EMBL/GenBank/DDBJ databases">
        <title>EvidentialGene: Evidence-directed Construction of Complete mRNA Transcriptomes without Genomes.</title>
        <authorList>
            <person name="Gilbert D.G."/>
        </authorList>
    </citation>
    <scope>NUCLEOTIDE SEQUENCE</scope>
</reference>
<dbReference type="EMBL" id="GDIQ01063924">
    <property type="protein sequence ID" value="JAN30813.1"/>
    <property type="molecule type" value="Transcribed_RNA"/>
</dbReference>
<sequence length="47" mass="5379">MQLKTHGIGGKISRREKFVSAAILSQKPREMEQLTGQLTFPVYFQDI</sequence>
<protein>
    <submittedName>
        <fullName evidence="1">Uncharacterized protein</fullName>
    </submittedName>
</protein>
<name>A0A0P5YFL0_9CRUS</name>
<dbReference type="AlphaFoldDB" id="A0A0P5YFL0"/>
<accession>A0A0P5YFL0</accession>
<proteinExistence type="predicted"/>
<organism evidence="1">
    <name type="scientific">Daphnia magna</name>
    <dbReference type="NCBI Taxonomy" id="35525"/>
    <lineage>
        <taxon>Eukaryota</taxon>
        <taxon>Metazoa</taxon>
        <taxon>Ecdysozoa</taxon>
        <taxon>Arthropoda</taxon>
        <taxon>Crustacea</taxon>
        <taxon>Branchiopoda</taxon>
        <taxon>Diplostraca</taxon>
        <taxon>Cladocera</taxon>
        <taxon>Anomopoda</taxon>
        <taxon>Daphniidae</taxon>
        <taxon>Daphnia</taxon>
    </lineage>
</organism>